<dbReference type="Proteomes" id="UP000490386">
    <property type="component" value="Unassembled WGS sequence"/>
</dbReference>
<dbReference type="OrthoDB" id="5144412at2"/>
<organism evidence="2 3">
    <name type="scientific">Pseudoclavibacter terrae</name>
    <dbReference type="NCBI Taxonomy" id="1530195"/>
    <lineage>
        <taxon>Bacteria</taxon>
        <taxon>Bacillati</taxon>
        <taxon>Actinomycetota</taxon>
        <taxon>Actinomycetes</taxon>
        <taxon>Micrococcales</taxon>
        <taxon>Microbacteriaceae</taxon>
        <taxon>Pseudoclavibacter</taxon>
    </lineage>
</organism>
<feature type="chain" id="PRO_5029828692" evidence="1">
    <location>
        <begin position="28"/>
        <end position="226"/>
    </location>
</feature>
<reference evidence="2 3" key="1">
    <citation type="submission" date="2019-09" db="EMBL/GenBank/DDBJ databases">
        <title>Phylogeny of genus Pseudoclavibacter and closely related genus.</title>
        <authorList>
            <person name="Li Y."/>
        </authorList>
    </citation>
    <scope>NUCLEOTIDE SEQUENCE [LARGE SCALE GENOMIC DNA]</scope>
    <source>
        <strain evidence="2 3">THG-MD12</strain>
    </source>
</reference>
<evidence type="ECO:0000313" key="2">
    <source>
        <dbReference type="EMBL" id="KAB1636240.1"/>
    </source>
</evidence>
<name>A0A7J5AXS6_9MICO</name>
<feature type="signal peptide" evidence="1">
    <location>
        <begin position="1"/>
        <end position="27"/>
    </location>
</feature>
<evidence type="ECO:0000256" key="1">
    <source>
        <dbReference type="SAM" id="SignalP"/>
    </source>
</evidence>
<keyword evidence="3" id="KW-1185">Reference proteome</keyword>
<dbReference type="AlphaFoldDB" id="A0A7J5AXS6"/>
<comment type="caution">
    <text evidence="2">The sequence shown here is derived from an EMBL/GenBank/DDBJ whole genome shotgun (WGS) entry which is preliminary data.</text>
</comment>
<dbReference type="EMBL" id="WBJX01000007">
    <property type="protein sequence ID" value="KAB1636240.1"/>
    <property type="molecule type" value="Genomic_DNA"/>
</dbReference>
<proteinExistence type="predicted"/>
<protein>
    <submittedName>
        <fullName evidence="2">Uncharacterized protein</fullName>
    </submittedName>
</protein>
<gene>
    <name evidence="2" type="ORF">F8O03_17105</name>
</gene>
<evidence type="ECO:0000313" key="3">
    <source>
        <dbReference type="Proteomes" id="UP000490386"/>
    </source>
</evidence>
<sequence>MRKKINLFASFSLIGVLAFSLAPSVSAEESTPTVPETTNGTQLARLVDGQWEAVDAAPLDLHNAPAPEGEMSPQLISFDQWFRCFSLNESSEVFSTYEFPKDGVGYPITLQCGNDVYGYKHIRAGKETQWQQKIDAGLAAGWNPDMQAVESWDDLMNMATASFVSDPGEGLKYSAVSQKYCTNGIMGFVNAQFEPVYQFRVTVSWSENNARIITSYPDPRTYCNAN</sequence>
<accession>A0A7J5AXS6</accession>
<keyword evidence="1" id="KW-0732">Signal</keyword>
<dbReference type="RefSeq" id="WP_151424951.1">
    <property type="nucleotide sequence ID" value="NZ_WBJX01000007.1"/>
</dbReference>